<feature type="signal peptide" evidence="3">
    <location>
        <begin position="1"/>
        <end position="26"/>
    </location>
</feature>
<evidence type="ECO:0000256" key="2">
    <source>
        <dbReference type="ARBA" id="ARBA00022729"/>
    </source>
</evidence>
<evidence type="ECO:0000259" key="4">
    <source>
        <dbReference type="Pfam" id="PF05922"/>
    </source>
</evidence>
<dbReference type="InterPro" id="IPR045051">
    <property type="entry name" value="SBT"/>
</dbReference>
<sequence>MEKIMVSNLSFFLCLALLLVSSLASGQKPKPYIVYMGSSSKDIHVSSEAAEISHMELLSSIIPSEDGGRRTLLHSYHHSFKGFSALLTKDEATILSDHGEVVSVFPDQQFQLHTTRSWDFLDAGQNLRTGLPYETLGNDVIIGVVDTGTNSNFNWRFGPKKYSEVSCGLILDCSKVDILFQKVAIYVRFNLHFI</sequence>
<evidence type="ECO:0000313" key="5">
    <source>
        <dbReference type="EMBL" id="GAA0186988.1"/>
    </source>
</evidence>
<organism evidence="5 6">
    <name type="scientific">Lithospermum erythrorhizon</name>
    <name type="common">Purple gromwell</name>
    <name type="synonym">Lithospermum officinale var. erythrorhizon</name>
    <dbReference type="NCBI Taxonomy" id="34254"/>
    <lineage>
        <taxon>Eukaryota</taxon>
        <taxon>Viridiplantae</taxon>
        <taxon>Streptophyta</taxon>
        <taxon>Embryophyta</taxon>
        <taxon>Tracheophyta</taxon>
        <taxon>Spermatophyta</taxon>
        <taxon>Magnoliopsida</taxon>
        <taxon>eudicotyledons</taxon>
        <taxon>Gunneridae</taxon>
        <taxon>Pentapetalae</taxon>
        <taxon>asterids</taxon>
        <taxon>lamiids</taxon>
        <taxon>Boraginales</taxon>
        <taxon>Boraginaceae</taxon>
        <taxon>Boraginoideae</taxon>
        <taxon>Lithospermeae</taxon>
        <taxon>Lithospermum</taxon>
    </lineage>
</organism>
<dbReference type="InterPro" id="IPR036852">
    <property type="entry name" value="Peptidase_S8/S53_dom_sf"/>
</dbReference>
<dbReference type="PANTHER" id="PTHR10795">
    <property type="entry name" value="PROPROTEIN CONVERTASE SUBTILISIN/KEXIN"/>
    <property type="match status" value="1"/>
</dbReference>
<dbReference type="AlphaFoldDB" id="A0AAV3RZ18"/>
<dbReference type="GO" id="GO:0006508">
    <property type="term" value="P:proteolysis"/>
    <property type="evidence" value="ECO:0007669"/>
    <property type="project" value="InterPro"/>
</dbReference>
<comment type="similarity">
    <text evidence="1">Belongs to the peptidase S8 family.</text>
</comment>
<evidence type="ECO:0000313" key="6">
    <source>
        <dbReference type="Proteomes" id="UP001454036"/>
    </source>
</evidence>
<dbReference type="EMBL" id="BAABME010014225">
    <property type="protein sequence ID" value="GAA0186988.1"/>
    <property type="molecule type" value="Genomic_DNA"/>
</dbReference>
<protein>
    <recommendedName>
        <fullName evidence="4">Inhibitor I9 domain-containing protein</fullName>
    </recommendedName>
</protein>
<keyword evidence="6" id="KW-1185">Reference proteome</keyword>
<dbReference type="Proteomes" id="UP001454036">
    <property type="component" value="Unassembled WGS sequence"/>
</dbReference>
<dbReference type="InterPro" id="IPR037045">
    <property type="entry name" value="S8pro/Inhibitor_I9_sf"/>
</dbReference>
<evidence type="ECO:0000256" key="3">
    <source>
        <dbReference type="SAM" id="SignalP"/>
    </source>
</evidence>
<feature type="domain" description="Inhibitor I9" evidence="4">
    <location>
        <begin position="32"/>
        <end position="113"/>
    </location>
</feature>
<keyword evidence="2 3" id="KW-0732">Signal</keyword>
<dbReference type="SUPFAM" id="SSF52743">
    <property type="entry name" value="Subtilisin-like"/>
    <property type="match status" value="1"/>
</dbReference>
<reference evidence="5 6" key="1">
    <citation type="submission" date="2024-01" db="EMBL/GenBank/DDBJ databases">
        <title>The complete chloroplast genome sequence of Lithospermum erythrorhizon: insights into the phylogenetic relationship among Boraginaceae species and the maternal lineages of purple gromwells.</title>
        <authorList>
            <person name="Okada T."/>
            <person name="Watanabe K."/>
        </authorList>
    </citation>
    <scope>NUCLEOTIDE SEQUENCE [LARGE SCALE GENOMIC DNA]</scope>
</reference>
<comment type="caution">
    <text evidence="5">The sequence shown here is derived from an EMBL/GenBank/DDBJ whole genome shotgun (WGS) entry which is preliminary data.</text>
</comment>
<feature type="chain" id="PRO_5043842339" description="Inhibitor I9 domain-containing protein" evidence="3">
    <location>
        <begin position="27"/>
        <end position="194"/>
    </location>
</feature>
<proteinExistence type="inferred from homology"/>
<dbReference type="GO" id="GO:0004252">
    <property type="term" value="F:serine-type endopeptidase activity"/>
    <property type="evidence" value="ECO:0007669"/>
    <property type="project" value="InterPro"/>
</dbReference>
<dbReference type="Pfam" id="PF05922">
    <property type="entry name" value="Inhibitor_I9"/>
    <property type="match status" value="1"/>
</dbReference>
<name>A0AAV3RZ18_LITER</name>
<dbReference type="InterPro" id="IPR010259">
    <property type="entry name" value="S8pro/Inhibitor_I9"/>
</dbReference>
<gene>
    <name evidence="5" type="ORF">LIER_34276</name>
</gene>
<evidence type="ECO:0000256" key="1">
    <source>
        <dbReference type="ARBA" id="ARBA00011073"/>
    </source>
</evidence>
<accession>A0AAV3RZ18</accession>
<dbReference type="Gene3D" id="3.30.70.80">
    <property type="entry name" value="Peptidase S8 propeptide/proteinase inhibitor I9"/>
    <property type="match status" value="1"/>
</dbReference>